<accession>A0A9N8EFD4</accession>
<dbReference type="AlphaFoldDB" id="A0A9N8EFD4"/>
<keyword evidence="3" id="KW-1185">Reference proteome</keyword>
<gene>
    <name evidence="2" type="ORF">SEMRO_997_G229420.1</name>
</gene>
<feature type="compositionally biased region" description="Polar residues" evidence="1">
    <location>
        <begin position="57"/>
        <end position="70"/>
    </location>
</feature>
<reference evidence="2" key="1">
    <citation type="submission" date="2020-06" db="EMBL/GenBank/DDBJ databases">
        <authorList>
            <consortium name="Plant Systems Biology data submission"/>
        </authorList>
    </citation>
    <scope>NUCLEOTIDE SEQUENCE</scope>
    <source>
        <strain evidence="2">D6</strain>
    </source>
</reference>
<evidence type="ECO:0000313" key="2">
    <source>
        <dbReference type="EMBL" id="CAB9519204.1"/>
    </source>
</evidence>
<feature type="region of interest" description="Disordered" evidence="1">
    <location>
        <begin position="28"/>
        <end position="89"/>
    </location>
</feature>
<protein>
    <submittedName>
        <fullName evidence="2">Uncharacterized protein</fullName>
    </submittedName>
</protein>
<sequence length="207" mass="23069">MLSTVPRPDHGFAVSRVLLETFDNEASSVSSTSSSSTHHKATTGNLEKSLVVDNEASLESNHANSPRTSPTKTADVVDDDKTSTTYSDDDTWNETVAEIKEQLAVTMIVGSAANGSHEAWDVEKNDLVPKEQLSEAMFDILVERIRMMDDKLLDEVPMEGWEAIAASPISLMREILFDMEVAEECEMEFGWKDIKILLDLMPIMWRS</sequence>
<organism evidence="2 3">
    <name type="scientific">Seminavis robusta</name>
    <dbReference type="NCBI Taxonomy" id="568900"/>
    <lineage>
        <taxon>Eukaryota</taxon>
        <taxon>Sar</taxon>
        <taxon>Stramenopiles</taxon>
        <taxon>Ochrophyta</taxon>
        <taxon>Bacillariophyta</taxon>
        <taxon>Bacillariophyceae</taxon>
        <taxon>Bacillariophycidae</taxon>
        <taxon>Naviculales</taxon>
        <taxon>Naviculaceae</taxon>
        <taxon>Seminavis</taxon>
    </lineage>
</organism>
<dbReference type="EMBL" id="CAICTM010000995">
    <property type="protein sequence ID" value="CAB9519204.1"/>
    <property type="molecule type" value="Genomic_DNA"/>
</dbReference>
<evidence type="ECO:0000313" key="3">
    <source>
        <dbReference type="Proteomes" id="UP001153069"/>
    </source>
</evidence>
<comment type="caution">
    <text evidence="2">The sequence shown here is derived from an EMBL/GenBank/DDBJ whole genome shotgun (WGS) entry which is preliminary data.</text>
</comment>
<name>A0A9N8EFD4_9STRA</name>
<evidence type="ECO:0000256" key="1">
    <source>
        <dbReference type="SAM" id="MobiDB-lite"/>
    </source>
</evidence>
<proteinExistence type="predicted"/>
<dbReference type="Proteomes" id="UP001153069">
    <property type="component" value="Unassembled WGS sequence"/>
</dbReference>